<dbReference type="AlphaFoldDB" id="A0A133XPX3"/>
<name>A0A133XPX3_9ACTN</name>
<accession>A0A133XPX3</accession>
<organism evidence="1 2">
    <name type="scientific">Atopobium deltae</name>
    <dbReference type="NCBI Taxonomy" id="1393034"/>
    <lineage>
        <taxon>Bacteria</taxon>
        <taxon>Bacillati</taxon>
        <taxon>Actinomycetota</taxon>
        <taxon>Coriobacteriia</taxon>
        <taxon>Coriobacteriales</taxon>
        <taxon>Atopobiaceae</taxon>
        <taxon>Atopobium</taxon>
    </lineage>
</organism>
<gene>
    <name evidence="1" type="ORF">HMPREF3192_01360</name>
</gene>
<evidence type="ECO:0000313" key="1">
    <source>
        <dbReference type="EMBL" id="KXB32989.1"/>
    </source>
</evidence>
<evidence type="ECO:0000313" key="2">
    <source>
        <dbReference type="Proteomes" id="UP000070675"/>
    </source>
</evidence>
<reference evidence="2" key="1">
    <citation type="submission" date="2016-01" db="EMBL/GenBank/DDBJ databases">
        <authorList>
            <person name="Mitreva M."/>
            <person name="Pepin K.H."/>
            <person name="Mihindukulasuriya K.A."/>
            <person name="Fulton R."/>
            <person name="Fronick C."/>
            <person name="O'Laughlin M."/>
            <person name="Miner T."/>
            <person name="Herter B."/>
            <person name="Rosa B.A."/>
            <person name="Cordes M."/>
            <person name="Tomlinson C."/>
            <person name="Wollam A."/>
            <person name="Palsikar V.B."/>
            <person name="Mardis E.R."/>
            <person name="Wilson R.K."/>
        </authorList>
    </citation>
    <scope>NUCLEOTIDE SEQUENCE [LARGE SCALE GENOMIC DNA]</scope>
    <source>
        <strain evidence="2">DNF00019</strain>
    </source>
</reference>
<keyword evidence="2" id="KW-1185">Reference proteome</keyword>
<protein>
    <submittedName>
        <fullName evidence="1">Uncharacterized protein</fullName>
    </submittedName>
</protein>
<dbReference type="STRING" id="1393034.HMPREF3192_01360"/>
<dbReference type="Proteomes" id="UP000070675">
    <property type="component" value="Unassembled WGS sequence"/>
</dbReference>
<dbReference type="EMBL" id="LSCR01000042">
    <property type="protein sequence ID" value="KXB32989.1"/>
    <property type="molecule type" value="Genomic_DNA"/>
</dbReference>
<dbReference type="PATRIC" id="fig|1393034.3.peg.1323"/>
<proteinExistence type="predicted"/>
<sequence length="47" mass="5212">MYAHYALLTAAYGGHGRARAAPSRRAKRLIATPTATIFILELSCFRF</sequence>
<comment type="caution">
    <text evidence="1">The sequence shown here is derived from an EMBL/GenBank/DDBJ whole genome shotgun (WGS) entry which is preliminary data.</text>
</comment>